<dbReference type="AlphaFoldDB" id="Q50078"/>
<reference evidence="1" key="1">
    <citation type="submission" date="1994-09" db="EMBL/GenBank/DDBJ databases">
        <authorList>
            <person name="Robison K."/>
        </authorList>
    </citation>
    <scope>NUCLEOTIDE SEQUENCE</scope>
</reference>
<accession>Q50078</accession>
<reference evidence="1" key="2">
    <citation type="submission" date="1995-04" db="EMBL/GenBank/DDBJ databases">
        <authorList>
            <person name="Smith D.R."/>
        </authorList>
    </citation>
    <scope>NUCLEOTIDE SEQUENCE</scope>
</reference>
<dbReference type="EMBL" id="U15183">
    <property type="protein sequence ID" value="AAA63038.1"/>
    <property type="molecule type" value="Genomic_DNA"/>
</dbReference>
<proteinExistence type="predicted"/>
<sequence>MTRTQSGVNFDSLHYAATGPVATITLDSSEHLNTILTSHLFSTRSRRSAGWLSETTVSKSIVLRGASQSFSDGYNFGGGFQQRGRWPDDLQAMVSRQRVR</sequence>
<organism evidence="1">
    <name type="scientific">Mycobacterium leprae</name>
    <dbReference type="NCBI Taxonomy" id="1769"/>
    <lineage>
        <taxon>Bacteria</taxon>
        <taxon>Bacillati</taxon>
        <taxon>Actinomycetota</taxon>
        <taxon>Actinomycetes</taxon>
        <taxon>Mycobacteriales</taxon>
        <taxon>Mycobacteriaceae</taxon>
        <taxon>Mycobacterium</taxon>
    </lineage>
</organism>
<evidence type="ECO:0000313" key="1">
    <source>
        <dbReference type="EMBL" id="AAA63038.1"/>
    </source>
</evidence>
<protein>
    <submittedName>
        <fullName evidence="1">Kre1</fullName>
    </submittedName>
</protein>
<name>Q50078_MYCLR</name>